<dbReference type="Proteomes" id="UP000316778">
    <property type="component" value="Unassembled WGS sequence"/>
</dbReference>
<evidence type="ECO:0000313" key="1">
    <source>
        <dbReference type="EMBL" id="TWI86570.1"/>
    </source>
</evidence>
<proteinExistence type="predicted"/>
<dbReference type="OrthoDB" id="6014132at2"/>
<comment type="caution">
    <text evidence="1">The sequence shown here is derived from an EMBL/GenBank/DDBJ whole genome shotgun (WGS) entry which is preliminary data.</text>
</comment>
<dbReference type="RefSeq" id="WP_145716485.1">
    <property type="nucleotide sequence ID" value="NZ_BAAAFY010000005.1"/>
</dbReference>
<dbReference type="Gene3D" id="1.20.120.1100">
    <property type="match status" value="1"/>
</dbReference>
<dbReference type="Pfam" id="PF05823">
    <property type="entry name" value="Gp-FAR-1"/>
    <property type="match status" value="1"/>
</dbReference>
<keyword evidence="2" id="KW-1185">Reference proteome</keyword>
<gene>
    <name evidence="1" type="ORF">LX66_3829</name>
</gene>
<sequence>MQTENNVLTPLSADELRAVNGGFFWANEDEFLDALKAVSPGLYTMVVEFRNLVKSKIDALNPEAKTFVSGMIEKVRTLTVC</sequence>
<dbReference type="AlphaFoldDB" id="A0A562T0P9"/>
<dbReference type="InterPro" id="IPR008632">
    <property type="entry name" value="Gp-FAR-1"/>
</dbReference>
<organism evidence="1 2">
    <name type="scientific">Chitinophaga japonensis</name>
    <name type="common">Flexibacter japonensis</name>
    <dbReference type="NCBI Taxonomy" id="104662"/>
    <lineage>
        <taxon>Bacteria</taxon>
        <taxon>Pseudomonadati</taxon>
        <taxon>Bacteroidota</taxon>
        <taxon>Chitinophagia</taxon>
        <taxon>Chitinophagales</taxon>
        <taxon>Chitinophagaceae</taxon>
        <taxon>Chitinophaga</taxon>
    </lineage>
</organism>
<protein>
    <submittedName>
        <fullName evidence="1">Fatty acid retinoid binding protein Gp-FAR-1</fullName>
    </submittedName>
</protein>
<evidence type="ECO:0000313" key="2">
    <source>
        <dbReference type="Proteomes" id="UP000316778"/>
    </source>
</evidence>
<accession>A0A562T0P9</accession>
<dbReference type="EMBL" id="VLLG01000004">
    <property type="protein sequence ID" value="TWI86570.1"/>
    <property type="molecule type" value="Genomic_DNA"/>
</dbReference>
<dbReference type="GO" id="GO:0008289">
    <property type="term" value="F:lipid binding"/>
    <property type="evidence" value="ECO:0007669"/>
    <property type="project" value="InterPro"/>
</dbReference>
<name>A0A562T0P9_CHIJA</name>
<reference evidence="1 2" key="1">
    <citation type="journal article" date="2013" name="Stand. Genomic Sci.">
        <title>Genomic Encyclopedia of Type Strains, Phase I: The one thousand microbial genomes (KMG-I) project.</title>
        <authorList>
            <person name="Kyrpides N.C."/>
            <person name="Woyke T."/>
            <person name="Eisen J.A."/>
            <person name="Garrity G."/>
            <person name="Lilburn T.G."/>
            <person name="Beck B.J."/>
            <person name="Whitman W.B."/>
            <person name="Hugenholtz P."/>
            <person name="Klenk H.P."/>
        </authorList>
    </citation>
    <scope>NUCLEOTIDE SEQUENCE [LARGE SCALE GENOMIC DNA]</scope>
    <source>
        <strain evidence="1 2">DSM 13484</strain>
    </source>
</reference>